<dbReference type="AlphaFoldDB" id="A0A0C3DAY5"/>
<dbReference type="EMBL" id="KN832870">
    <property type="protein sequence ID" value="KIN08509.1"/>
    <property type="molecule type" value="Genomic_DNA"/>
</dbReference>
<comment type="similarity">
    <text evidence="2 6">Belongs to the flavin monoamine oxidase family.</text>
</comment>
<evidence type="ECO:0000313" key="9">
    <source>
        <dbReference type="Proteomes" id="UP000054321"/>
    </source>
</evidence>
<gene>
    <name evidence="8" type="ORF">OIDMADRAFT_100266</name>
</gene>
<reference evidence="9" key="2">
    <citation type="submission" date="2015-01" db="EMBL/GenBank/DDBJ databases">
        <title>Evolutionary Origins and Diversification of the Mycorrhizal Mutualists.</title>
        <authorList>
            <consortium name="DOE Joint Genome Institute"/>
            <consortium name="Mycorrhizal Genomics Consortium"/>
            <person name="Kohler A."/>
            <person name="Kuo A."/>
            <person name="Nagy L.G."/>
            <person name="Floudas D."/>
            <person name="Copeland A."/>
            <person name="Barry K.W."/>
            <person name="Cichocki N."/>
            <person name="Veneault-Fourrey C."/>
            <person name="LaButti K."/>
            <person name="Lindquist E.A."/>
            <person name="Lipzen A."/>
            <person name="Lundell T."/>
            <person name="Morin E."/>
            <person name="Murat C."/>
            <person name="Riley R."/>
            <person name="Ohm R."/>
            <person name="Sun H."/>
            <person name="Tunlid A."/>
            <person name="Henrissat B."/>
            <person name="Grigoriev I.V."/>
            <person name="Hibbett D.S."/>
            <person name="Martin F."/>
        </authorList>
    </citation>
    <scope>NUCLEOTIDE SEQUENCE [LARGE SCALE GENOMIC DNA]</scope>
    <source>
        <strain evidence="9">Zn</strain>
    </source>
</reference>
<reference evidence="8 9" key="1">
    <citation type="submission" date="2014-04" db="EMBL/GenBank/DDBJ databases">
        <authorList>
            <consortium name="DOE Joint Genome Institute"/>
            <person name="Kuo A."/>
            <person name="Martino E."/>
            <person name="Perotto S."/>
            <person name="Kohler A."/>
            <person name="Nagy L.G."/>
            <person name="Floudas D."/>
            <person name="Copeland A."/>
            <person name="Barry K.W."/>
            <person name="Cichocki N."/>
            <person name="Veneault-Fourrey C."/>
            <person name="LaButti K."/>
            <person name="Lindquist E.A."/>
            <person name="Lipzen A."/>
            <person name="Lundell T."/>
            <person name="Morin E."/>
            <person name="Murat C."/>
            <person name="Sun H."/>
            <person name="Tunlid A."/>
            <person name="Henrissat B."/>
            <person name="Grigoriev I.V."/>
            <person name="Hibbett D.S."/>
            <person name="Martin F."/>
            <person name="Nordberg H.P."/>
            <person name="Cantor M.N."/>
            <person name="Hua S.X."/>
        </authorList>
    </citation>
    <scope>NUCLEOTIDE SEQUENCE [LARGE SCALE GENOMIC DNA]</scope>
    <source>
        <strain evidence="8 9">Zn</strain>
    </source>
</reference>
<comment type="cofactor">
    <cofactor evidence="1 6">
        <name>FAD</name>
        <dbReference type="ChEBI" id="CHEBI:57692"/>
    </cofactor>
</comment>
<dbReference type="InParanoid" id="A0A0C3DAY5"/>
<dbReference type="SUPFAM" id="SSF51905">
    <property type="entry name" value="FAD/NAD(P)-binding domain"/>
    <property type="match status" value="1"/>
</dbReference>
<dbReference type="PANTHER" id="PTHR43563:SF14">
    <property type="entry name" value="AMINE OXIDASE"/>
    <property type="match status" value="1"/>
</dbReference>
<dbReference type="InterPro" id="IPR001613">
    <property type="entry name" value="Flavin_amine_oxidase"/>
</dbReference>
<protein>
    <recommendedName>
        <fullName evidence="6">Amine oxidase</fullName>
        <ecNumber evidence="6">1.4.3.-</ecNumber>
    </recommendedName>
</protein>
<evidence type="ECO:0000256" key="3">
    <source>
        <dbReference type="ARBA" id="ARBA00023002"/>
    </source>
</evidence>
<organism evidence="8 9">
    <name type="scientific">Oidiodendron maius (strain Zn)</name>
    <dbReference type="NCBI Taxonomy" id="913774"/>
    <lineage>
        <taxon>Eukaryota</taxon>
        <taxon>Fungi</taxon>
        <taxon>Dikarya</taxon>
        <taxon>Ascomycota</taxon>
        <taxon>Pezizomycotina</taxon>
        <taxon>Leotiomycetes</taxon>
        <taxon>Leotiomycetes incertae sedis</taxon>
        <taxon>Myxotrichaceae</taxon>
        <taxon>Oidiodendron</taxon>
    </lineage>
</organism>
<name>A0A0C3DAY5_OIDMZ</name>
<dbReference type="Proteomes" id="UP000054321">
    <property type="component" value="Unassembled WGS sequence"/>
</dbReference>
<sequence length="485" mass="52195">MKIGSEILSSLKISSSDRVNKAEFCCSPRTILSVPVVGAGLSGLTAARDLINAGKSVVVLEARDRVGGRVLNAHLANGGITELGAEFVGPTQDRVLNMISTLGLKTYDTYNVGNDVLWHNNTRGTYFAGASGIPPLDVPSLLQAAAVEEALDSMAATIDVSAPWTHPSALDWDGMTFGYWLNSTISLSPARFLLDLFSTSVFSAESEELSFLYVLSYIASAGNETLVGTVERLINTQDAAQAQRVEGGTQLIAIKLAESLGLENIKFNAQVRSITKTSDGYDIGGNYPVSAKQVVVAMSPPLASRIEYYPILPASRDQLTQRMPMGSIGKAIAIYETPFWRSQNLTGQALSDDGIVRATFDNSPSDASFGALMGFIEADEMRQFDAQSEDAVKAAVLQDYVKYFGPEANNITEFVLQRWDNEQFSRGGPVAYGPPTLLTRFGPALKQPVGGIHFAGTETAPYWTGYMDGAIRSGERVAQEILETN</sequence>
<dbReference type="Gene3D" id="3.50.50.60">
    <property type="entry name" value="FAD/NAD(P)-binding domain"/>
    <property type="match status" value="1"/>
</dbReference>
<evidence type="ECO:0000313" key="8">
    <source>
        <dbReference type="EMBL" id="KIN08509.1"/>
    </source>
</evidence>
<feature type="binding site" evidence="5">
    <location>
        <position position="271"/>
    </location>
    <ligand>
        <name>FAD</name>
        <dbReference type="ChEBI" id="CHEBI:57692"/>
    </ligand>
</feature>
<evidence type="ECO:0000256" key="4">
    <source>
        <dbReference type="ARBA" id="ARBA00048448"/>
    </source>
</evidence>
<dbReference type="PANTHER" id="PTHR43563">
    <property type="entry name" value="AMINE OXIDASE"/>
    <property type="match status" value="1"/>
</dbReference>
<keyword evidence="6" id="KW-0285">Flavoprotein</keyword>
<evidence type="ECO:0000256" key="6">
    <source>
        <dbReference type="RuleBase" id="RU362067"/>
    </source>
</evidence>
<comment type="catalytic activity">
    <reaction evidence="4">
        <text>a secondary aliphatic amine + O2 + H2O = a primary amine + an aldehyde + H2O2</text>
        <dbReference type="Rhea" id="RHEA:26414"/>
        <dbReference type="ChEBI" id="CHEBI:15377"/>
        <dbReference type="ChEBI" id="CHEBI:15379"/>
        <dbReference type="ChEBI" id="CHEBI:16240"/>
        <dbReference type="ChEBI" id="CHEBI:17478"/>
        <dbReference type="ChEBI" id="CHEBI:58855"/>
        <dbReference type="ChEBI" id="CHEBI:65296"/>
        <dbReference type="EC" id="1.4.3.4"/>
    </reaction>
</comment>
<proteinExistence type="inferred from homology"/>
<dbReference type="Gene3D" id="1.10.405.10">
    <property type="entry name" value="Guanine Nucleotide Dissociation Inhibitor, domain 1"/>
    <property type="match status" value="1"/>
</dbReference>
<evidence type="ECO:0000256" key="1">
    <source>
        <dbReference type="ARBA" id="ARBA00001974"/>
    </source>
</evidence>
<dbReference type="GO" id="GO:0097621">
    <property type="term" value="F:monoamine oxidase activity"/>
    <property type="evidence" value="ECO:0007669"/>
    <property type="project" value="UniProtKB-EC"/>
</dbReference>
<feature type="binding site" evidence="5">
    <location>
        <position position="375"/>
    </location>
    <ligand>
        <name>substrate</name>
    </ligand>
</feature>
<dbReference type="OrthoDB" id="5046242at2759"/>
<dbReference type="SUPFAM" id="SSF54373">
    <property type="entry name" value="FAD-linked reductases, C-terminal domain"/>
    <property type="match status" value="1"/>
</dbReference>
<evidence type="ECO:0000256" key="2">
    <source>
        <dbReference type="ARBA" id="ARBA00005995"/>
    </source>
</evidence>
<dbReference type="Gene3D" id="3.90.660.10">
    <property type="match status" value="1"/>
</dbReference>
<feature type="binding site" evidence="5">
    <location>
        <position position="458"/>
    </location>
    <ligand>
        <name>FAD</name>
        <dbReference type="ChEBI" id="CHEBI:57692"/>
    </ligand>
</feature>
<keyword evidence="6" id="KW-0274">FAD</keyword>
<evidence type="ECO:0000259" key="7">
    <source>
        <dbReference type="Pfam" id="PF01593"/>
    </source>
</evidence>
<keyword evidence="3 6" id="KW-0560">Oxidoreductase</keyword>
<dbReference type="Pfam" id="PF01593">
    <property type="entry name" value="Amino_oxidase"/>
    <property type="match status" value="1"/>
</dbReference>
<dbReference type="HOGENOM" id="CLU_004498_0_4_1"/>
<feature type="binding site" evidence="5">
    <location>
        <begin position="61"/>
        <end position="62"/>
    </location>
    <ligand>
        <name>FAD</name>
        <dbReference type="ChEBI" id="CHEBI:57692"/>
    </ligand>
</feature>
<evidence type="ECO:0000256" key="5">
    <source>
        <dbReference type="PIRSR" id="PIRSR601613-1"/>
    </source>
</evidence>
<dbReference type="STRING" id="913774.A0A0C3DAY5"/>
<feature type="domain" description="Amine oxidase" evidence="7">
    <location>
        <begin position="41"/>
        <end position="482"/>
    </location>
</feature>
<dbReference type="PRINTS" id="PR00757">
    <property type="entry name" value="AMINEOXDASEF"/>
</dbReference>
<keyword evidence="9" id="KW-1185">Reference proteome</keyword>
<feature type="binding site" evidence="5">
    <location>
        <position position="42"/>
    </location>
    <ligand>
        <name>FAD</name>
        <dbReference type="ChEBI" id="CHEBI:57692"/>
    </ligand>
</feature>
<accession>A0A0C3DAY5</accession>
<dbReference type="EC" id="1.4.3.-" evidence="6"/>
<dbReference type="InterPro" id="IPR002937">
    <property type="entry name" value="Amino_oxidase"/>
</dbReference>
<dbReference type="InterPro" id="IPR050703">
    <property type="entry name" value="Flavin_MAO"/>
</dbReference>
<dbReference type="InterPro" id="IPR036188">
    <property type="entry name" value="FAD/NAD-bd_sf"/>
</dbReference>